<feature type="region of interest" description="Disordered" evidence="1">
    <location>
        <begin position="62"/>
        <end position="83"/>
    </location>
</feature>
<proteinExistence type="predicted"/>
<name>A0A438JLC7_VITVI</name>
<feature type="compositionally biased region" description="Basic residues" evidence="1">
    <location>
        <begin position="70"/>
        <end position="83"/>
    </location>
</feature>
<evidence type="ECO:0000313" key="2">
    <source>
        <dbReference type="EMBL" id="RVX09729.1"/>
    </source>
</evidence>
<evidence type="ECO:0000256" key="1">
    <source>
        <dbReference type="SAM" id="MobiDB-lite"/>
    </source>
</evidence>
<dbReference type="AlphaFoldDB" id="A0A438JLC7"/>
<dbReference type="GO" id="GO:0003700">
    <property type="term" value="F:DNA-binding transcription factor activity"/>
    <property type="evidence" value="ECO:0007669"/>
    <property type="project" value="InterPro"/>
</dbReference>
<protein>
    <submittedName>
        <fullName evidence="2">Dehydration-responsive element-binding protein 1F</fullName>
    </submittedName>
</protein>
<organism evidence="2 3">
    <name type="scientific">Vitis vinifera</name>
    <name type="common">Grape</name>
    <dbReference type="NCBI Taxonomy" id="29760"/>
    <lineage>
        <taxon>Eukaryota</taxon>
        <taxon>Viridiplantae</taxon>
        <taxon>Streptophyta</taxon>
        <taxon>Embryophyta</taxon>
        <taxon>Tracheophyta</taxon>
        <taxon>Spermatophyta</taxon>
        <taxon>Magnoliopsida</taxon>
        <taxon>eudicotyledons</taxon>
        <taxon>Gunneridae</taxon>
        <taxon>Pentapetalae</taxon>
        <taxon>rosids</taxon>
        <taxon>Vitales</taxon>
        <taxon>Vitaceae</taxon>
        <taxon>Viteae</taxon>
        <taxon>Vitis</taxon>
    </lineage>
</organism>
<dbReference type="PANTHER" id="PTHR31839">
    <property type="entry name" value="DEHYDRATION-RESPONSIVE ELEMENT-BINDING PROTEIN 1D"/>
    <property type="match status" value="1"/>
</dbReference>
<reference evidence="2 3" key="1">
    <citation type="journal article" date="2018" name="PLoS Genet.">
        <title>Population sequencing reveals clonal diversity and ancestral inbreeding in the grapevine cultivar Chardonnay.</title>
        <authorList>
            <person name="Roach M.J."/>
            <person name="Johnson D.L."/>
            <person name="Bohlmann J."/>
            <person name="van Vuuren H.J."/>
            <person name="Jones S.J."/>
            <person name="Pretorius I.S."/>
            <person name="Schmidt S.A."/>
            <person name="Borneman A.R."/>
        </authorList>
    </citation>
    <scope>NUCLEOTIDE SEQUENCE [LARGE SCALE GENOMIC DNA]</scope>
    <source>
        <strain evidence="3">cv. Chardonnay</strain>
        <tissue evidence="2">Leaf</tissue>
    </source>
</reference>
<dbReference type="Proteomes" id="UP000288805">
    <property type="component" value="Unassembled WGS sequence"/>
</dbReference>
<dbReference type="EMBL" id="QGNW01000037">
    <property type="protein sequence ID" value="RVX09729.1"/>
    <property type="molecule type" value="Genomic_DNA"/>
</dbReference>
<gene>
    <name evidence="2" type="primary">DREB1F_1</name>
    <name evidence="2" type="ORF">CK203_012183</name>
</gene>
<evidence type="ECO:0000313" key="3">
    <source>
        <dbReference type="Proteomes" id="UP000288805"/>
    </source>
</evidence>
<dbReference type="PANTHER" id="PTHR31839:SF25">
    <property type="entry name" value="DEHYDRATION-RESPONSIVE ELEMENT-BINDING PROTEIN 1F"/>
    <property type="match status" value="1"/>
</dbReference>
<comment type="caution">
    <text evidence="2">The sequence shown here is derived from an EMBL/GenBank/DDBJ whole genome shotgun (WGS) entry which is preliminary data.</text>
</comment>
<sequence>MADTGPIPEWITNTSFSHCKFKWTSSINFVIRIHSVDPICQHAREFFSVGLANLEDHPIRRGSLRASDRPKKRADRRKFKETRHPVYRGVRRRNGNMWVCELQSPIRSREYGWDVSNCRDGCTGA</sequence>
<accession>A0A438JLC7</accession>
<dbReference type="InterPro" id="IPR045277">
    <property type="entry name" value="DRE1A-I"/>
</dbReference>